<dbReference type="EMBL" id="OOIN01000031">
    <property type="protein sequence ID" value="SPO30052.1"/>
    <property type="molecule type" value="Genomic_DNA"/>
</dbReference>
<feature type="compositionally biased region" description="Low complexity" evidence="4">
    <location>
        <begin position="333"/>
        <end position="347"/>
    </location>
</feature>
<dbReference type="InterPro" id="IPR000396">
    <property type="entry name" value="Pdiesterase2"/>
</dbReference>
<feature type="region of interest" description="Disordered" evidence="4">
    <location>
        <begin position="333"/>
        <end position="490"/>
    </location>
</feature>
<accession>A0A5C3EI06</accession>
<organism evidence="5 6">
    <name type="scientific">Ustilago trichophora</name>
    <dbReference type="NCBI Taxonomy" id="86804"/>
    <lineage>
        <taxon>Eukaryota</taxon>
        <taxon>Fungi</taxon>
        <taxon>Dikarya</taxon>
        <taxon>Basidiomycota</taxon>
        <taxon>Ustilaginomycotina</taxon>
        <taxon>Ustilaginomycetes</taxon>
        <taxon>Ustilaginales</taxon>
        <taxon>Ustilaginaceae</taxon>
        <taxon>Ustilago</taxon>
    </lineage>
</organism>
<dbReference type="PROSITE" id="PS00607">
    <property type="entry name" value="PDEASE_II"/>
    <property type="match status" value="1"/>
</dbReference>
<reference evidence="5 6" key="1">
    <citation type="submission" date="2018-03" db="EMBL/GenBank/DDBJ databases">
        <authorList>
            <person name="Guldener U."/>
        </authorList>
    </citation>
    <scope>NUCLEOTIDE SEQUENCE [LARGE SCALE GENOMIC DNA]</scope>
    <source>
        <strain evidence="5 6">NBRC100155</strain>
    </source>
</reference>
<feature type="compositionally biased region" description="Low complexity" evidence="4">
    <location>
        <begin position="1"/>
        <end position="56"/>
    </location>
</feature>
<protein>
    <submittedName>
        <fullName evidence="5">Uncharacterized protein</fullName>
    </submittedName>
</protein>
<evidence type="ECO:0000256" key="4">
    <source>
        <dbReference type="SAM" id="MobiDB-lite"/>
    </source>
</evidence>
<feature type="region of interest" description="Disordered" evidence="4">
    <location>
        <begin position="584"/>
        <end position="660"/>
    </location>
</feature>
<name>A0A5C3EI06_9BASI</name>
<evidence type="ECO:0000313" key="5">
    <source>
        <dbReference type="EMBL" id="SPO30052.1"/>
    </source>
</evidence>
<evidence type="ECO:0000256" key="3">
    <source>
        <dbReference type="ARBA" id="ARBA00025762"/>
    </source>
</evidence>
<feature type="region of interest" description="Disordered" evidence="4">
    <location>
        <begin position="690"/>
        <end position="725"/>
    </location>
</feature>
<feature type="compositionally biased region" description="Low complexity" evidence="4">
    <location>
        <begin position="592"/>
        <end position="612"/>
    </location>
</feature>
<dbReference type="GO" id="GO:1902660">
    <property type="term" value="P:negative regulation of glucose mediated signaling pathway"/>
    <property type="evidence" value="ECO:0007669"/>
    <property type="project" value="TreeGrafter"/>
</dbReference>
<evidence type="ECO:0000256" key="2">
    <source>
        <dbReference type="ARBA" id="ARBA00023149"/>
    </source>
</evidence>
<feature type="compositionally biased region" description="Low complexity" evidence="4">
    <location>
        <begin position="365"/>
        <end position="388"/>
    </location>
</feature>
<feature type="compositionally biased region" description="Polar residues" evidence="4">
    <location>
        <begin position="393"/>
        <end position="420"/>
    </location>
</feature>
<evidence type="ECO:0000256" key="1">
    <source>
        <dbReference type="ARBA" id="ARBA00022801"/>
    </source>
</evidence>
<feature type="region of interest" description="Disordered" evidence="4">
    <location>
        <begin position="1"/>
        <end position="59"/>
    </location>
</feature>
<dbReference type="AlphaFoldDB" id="A0A5C3EI06"/>
<dbReference type="GO" id="GO:0047555">
    <property type="term" value="F:3',5'-cyclic-GMP phosphodiesterase activity"/>
    <property type="evidence" value="ECO:0007669"/>
    <property type="project" value="TreeGrafter"/>
</dbReference>
<gene>
    <name evidence="5" type="ORF">UTRI_05891</name>
</gene>
<keyword evidence="2" id="KW-0114">cAMP</keyword>
<dbReference type="PANTHER" id="PTHR28283">
    <property type="entry name" value="3',5'-CYCLIC-NUCLEOTIDE PHOSPHODIESTERASE 1"/>
    <property type="match status" value="1"/>
</dbReference>
<keyword evidence="6" id="KW-1185">Reference proteome</keyword>
<dbReference type="SUPFAM" id="SSF56281">
    <property type="entry name" value="Metallo-hydrolase/oxidoreductase"/>
    <property type="match status" value="1"/>
</dbReference>
<evidence type="ECO:0000313" key="6">
    <source>
        <dbReference type="Proteomes" id="UP000324022"/>
    </source>
</evidence>
<dbReference type="GO" id="GO:0006198">
    <property type="term" value="P:cAMP catabolic process"/>
    <property type="evidence" value="ECO:0007669"/>
    <property type="project" value="InterPro"/>
</dbReference>
<feature type="compositionally biased region" description="Low complexity" evidence="4">
    <location>
        <begin position="690"/>
        <end position="714"/>
    </location>
</feature>
<feature type="compositionally biased region" description="Low complexity" evidence="4">
    <location>
        <begin position="466"/>
        <end position="475"/>
    </location>
</feature>
<dbReference type="PANTHER" id="PTHR28283:SF1">
    <property type="entry name" value="3',5'-CYCLIC-NUCLEOTIDE PHOSPHODIESTERASE 1"/>
    <property type="match status" value="1"/>
</dbReference>
<dbReference type="OrthoDB" id="258495at2759"/>
<dbReference type="Proteomes" id="UP000324022">
    <property type="component" value="Unassembled WGS sequence"/>
</dbReference>
<sequence length="769" mass="82164">MAASSSSSTSRHEPQPSSSALHPTASSSSQLQASGPAAASTSASRTSSRNAQRRSSVYSDQSFYSANDYRRRKQPRVALHPVDEPASFSFVCLGTGGGPLEGDCSCYLLKPADADWQDGSIVVEGGSWLGALTDVLEQHGPDSAFHDFDFPSTTPSAYLRAGLMASFSRAFLISHAHLDHILGLVLGSASLPGKRAVFGLKPTLENILDMFNGKIWPKLASWKEDEPHTMYHMRSLDNMRPFSVSDTLSVLPFALSHGLNPSEPPAPPTPTYAPAQLNQNYFSKRMSLPISTQMASFQLSRSADDRMRTLESISQGGESNMAALRRPSFNSSPFFANSNNNNNRASNGSLTPLDASSLKPGEPVSPRASPAATAGSTSTSSSTGSLSSVAMLPSTSVGPGIPTRNTSTTGDAQSNQQPTNKLPERPLKARRPRTAQGSERRSSPPSAWCPPALSTGSGSGIGAGAASGSSAAPSATRQPPRRVSIDRSPPSLDSTAFFITHKGHDKDVLFFGDVEPDCVSKSPRNRQVWSHAAERFAEGKLNAIFLECSYPKHHPTEFLYGHLSVEHLFDELRVLAQMVKRYREKMRRPSNASSRSTGHTTTSGAGNSASTTNVKSNGDARYIHPHLAPSPLGTAAVSTHEAQQHAGDNHDSGTGGNVYDGDSELRGQLAGLGVIVIHVKPALFPTYVQEEVQQEPQSPTSDASSANSSVEVAAHGQDVEGEEREVVIEPKLDHRTAPQKILDELNQEEQMAGLGVKFVMAEKGMRIEC</sequence>
<dbReference type="Pfam" id="PF02112">
    <property type="entry name" value="PDEase_II"/>
    <property type="match status" value="2"/>
</dbReference>
<proteinExistence type="inferred from homology"/>
<dbReference type="Gene3D" id="3.60.15.10">
    <property type="entry name" value="Ribonuclease Z/Hydroxyacylglutathione hydrolase-like"/>
    <property type="match status" value="1"/>
</dbReference>
<dbReference type="GO" id="GO:0004115">
    <property type="term" value="F:3',5'-cyclic-AMP phosphodiesterase activity"/>
    <property type="evidence" value="ECO:0007669"/>
    <property type="project" value="InterPro"/>
</dbReference>
<dbReference type="InterPro" id="IPR024225">
    <property type="entry name" value="cAMP-PdiesteraseII_CS"/>
</dbReference>
<comment type="similarity">
    <text evidence="3">Belongs to the cyclic nucleotide phosphodiesterase class-II family.</text>
</comment>
<keyword evidence="1" id="KW-0378">Hydrolase</keyword>
<dbReference type="InterPro" id="IPR036866">
    <property type="entry name" value="RibonucZ/Hydroxyglut_hydro"/>
</dbReference>